<dbReference type="HOGENOM" id="CLU_009122_3_0_1"/>
<reference evidence="2" key="2">
    <citation type="submission" date="2015-01" db="EMBL/GenBank/DDBJ databases">
        <title>Evolutionary Origins and Diversification of the Mycorrhizal Mutualists.</title>
        <authorList>
            <consortium name="DOE Joint Genome Institute"/>
            <consortium name="Mycorrhizal Genomics Consortium"/>
            <person name="Kohler A."/>
            <person name="Kuo A."/>
            <person name="Nagy L.G."/>
            <person name="Floudas D."/>
            <person name="Copeland A."/>
            <person name="Barry K.W."/>
            <person name="Cichocki N."/>
            <person name="Veneault-Fourrey C."/>
            <person name="LaButti K."/>
            <person name="Lindquist E.A."/>
            <person name="Lipzen A."/>
            <person name="Lundell T."/>
            <person name="Morin E."/>
            <person name="Murat C."/>
            <person name="Riley R."/>
            <person name="Ohm R."/>
            <person name="Sun H."/>
            <person name="Tunlid A."/>
            <person name="Henrissat B."/>
            <person name="Grigoriev I.V."/>
            <person name="Hibbett D.S."/>
            <person name="Martin F."/>
        </authorList>
    </citation>
    <scope>NUCLEOTIDE SEQUENCE [LARGE SCALE GENOMIC DNA]</scope>
    <source>
        <strain evidence="2">ATCC 200175</strain>
    </source>
</reference>
<keyword evidence="2" id="KW-1185">Reference proteome</keyword>
<name>A0A0C9T8K1_PAXIN</name>
<dbReference type="EMBL" id="KN819882">
    <property type="protein sequence ID" value="KIJ07473.1"/>
    <property type="molecule type" value="Genomic_DNA"/>
</dbReference>
<accession>A0A0C9T8K1</accession>
<evidence type="ECO:0000313" key="2">
    <source>
        <dbReference type="Proteomes" id="UP000053647"/>
    </source>
</evidence>
<evidence type="ECO:0000313" key="1">
    <source>
        <dbReference type="EMBL" id="KIJ07473.1"/>
    </source>
</evidence>
<sequence>LFYTALNVLTNNVSREGHQLLRLLHSYLELDSLIGLDAHTKRTLEMIEEELLVFRNELKVCINFHLKTDWNFPKIHLWKHVVRDIQMKGAVHNYSTRPNEKMHGALKDAYQDRSNGKDVAVQILRVDHHRLAMKLIRDRIDAEVERATAESVAQDHENSDVGDGIEKDILTSFEGHVKLGAPRPLKAIQEITARHASQPEFQNFHQKFTTFVNKCLLVYLNRDPNSWVDLSFPETFQVHFAKPVALV</sequence>
<reference evidence="1 2" key="1">
    <citation type="submission" date="2014-06" db="EMBL/GenBank/DDBJ databases">
        <authorList>
            <consortium name="DOE Joint Genome Institute"/>
            <person name="Kuo A."/>
            <person name="Kohler A."/>
            <person name="Nagy L.G."/>
            <person name="Floudas D."/>
            <person name="Copeland A."/>
            <person name="Barry K.W."/>
            <person name="Cichocki N."/>
            <person name="Veneault-Fourrey C."/>
            <person name="LaButti K."/>
            <person name="Lindquist E.A."/>
            <person name="Lipzen A."/>
            <person name="Lundell T."/>
            <person name="Morin E."/>
            <person name="Murat C."/>
            <person name="Sun H."/>
            <person name="Tunlid A."/>
            <person name="Henrissat B."/>
            <person name="Grigoriev I.V."/>
            <person name="Hibbett D.S."/>
            <person name="Martin F."/>
            <person name="Nordberg H.P."/>
            <person name="Cantor M.N."/>
            <person name="Hua S.X."/>
        </authorList>
    </citation>
    <scope>NUCLEOTIDE SEQUENCE [LARGE SCALE GENOMIC DNA]</scope>
    <source>
        <strain evidence="1 2">ATCC 200175</strain>
    </source>
</reference>
<dbReference type="AlphaFoldDB" id="A0A0C9T8K1"/>
<organism evidence="1 2">
    <name type="scientific">Paxillus involutus ATCC 200175</name>
    <dbReference type="NCBI Taxonomy" id="664439"/>
    <lineage>
        <taxon>Eukaryota</taxon>
        <taxon>Fungi</taxon>
        <taxon>Dikarya</taxon>
        <taxon>Basidiomycota</taxon>
        <taxon>Agaricomycotina</taxon>
        <taxon>Agaricomycetes</taxon>
        <taxon>Agaricomycetidae</taxon>
        <taxon>Boletales</taxon>
        <taxon>Paxilineae</taxon>
        <taxon>Paxillaceae</taxon>
        <taxon>Paxillus</taxon>
    </lineage>
</organism>
<gene>
    <name evidence="1" type="ORF">PAXINDRAFT_90352</name>
</gene>
<feature type="non-terminal residue" evidence="1">
    <location>
        <position position="247"/>
    </location>
</feature>
<protein>
    <submittedName>
        <fullName evidence="1">Uncharacterized protein</fullName>
    </submittedName>
</protein>
<proteinExistence type="predicted"/>
<dbReference type="Proteomes" id="UP000053647">
    <property type="component" value="Unassembled WGS sequence"/>
</dbReference>
<dbReference type="OrthoDB" id="3239511at2759"/>